<comment type="caution">
    <text evidence="2">The sequence shown here is derived from an EMBL/GenBank/DDBJ whole genome shotgun (WGS) entry which is preliminary data.</text>
</comment>
<dbReference type="OrthoDB" id="10302480at2759"/>
<dbReference type="Proteomes" id="UP001165085">
    <property type="component" value="Unassembled WGS sequence"/>
</dbReference>
<feature type="transmembrane region" description="Helical" evidence="1">
    <location>
        <begin position="394"/>
        <end position="411"/>
    </location>
</feature>
<organism evidence="2 3">
    <name type="scientific">Triparma strigata</name>
    <dbReference type="NCBI Taxonomy" id="1606541"/>
    <lineage>
        <taxon>Eukaryota</taxon>
        <taxon>Sar</taxon>
        <taxon>Stramenopiles</taxon>
        <taxon>Ochrophyta</taxon>
        <taxon>Bolidophyceae</taxon>
        <taxon>Parmales</taxon>
        <taxon>Triparmaceae</taxon>
        <taxon>Triparma</taxon>
    </lineage>
</organism>
<feature type="transmembrane region" description="Helical" evidence="1">
    <location>
        <begin position="365"/>
        <end position="387"/>
    </location>
</feature>
<dbReference type="EMBL" id="BRXY01000437">
    <property type="protein sequence ID" value="GMH94940.1"/>
    <property type="molecule type" value="Genomic_DNA"/>
</dbReference>
<accession>A0A9W7EYC5</accession>
<feature type="transmembrane region" description="Helical" evidence="1">
    <location>
        <begin position="431"/>
        <end position="451"/>
    </location>
</feature>
<dbReference type="AlphaFoldDB" id="A0A9W7EYC5"/>
<sequence>MSSHPSPTAQLIEEISGMDSEDFTSSEVSLIISTVRAKTSKKGTSRSAFNPPVVAKDAPAPLLHQVSDALERQFERRRSMAGSDNEMMRRANLDDMKEALVKIKGWEDASVEDVDEAGEQFLAVIVNSGWDIDTDVGAWFDKSYPTEGLSDAAREKMKRFLIVIARKNRKLAKMSRYGVAAKMFFTLFMGYFDIVTDLLVAKSYYDMEDYTTAYTTAACAIFAIVAQALFTFFQYGRRGICERLGRTLLALCGLAPLMEGASVWMGTNEQGLLISPSAMYATMKAGEICFESIPESIIQIGGLLMADRDNIQMIQIVGVASSIISGAFIMTDGNFGLMLSMHIASPGEKYYAWISKKLWEKRWQMFGTFLFNACYFSQFVLATSLFAAFKPGRLVGLFSVELGLVFAYMGWKGELFGFSVLSHPSTFNNYIFPFIAWSFYYLLVCAAPMTVAMCPMELGPEIFSTLIVWRLLTNGAFIYLALDEFEESEESHYLGKGIGMQAYAASMLLAAFGLVLFFRNCDERFDRSLFWRPKSGKEHAKECWKDTKPWIKGNLDKDDDVWAWVSNIHPTYLPFDMMKVWICEKLVGKYGDFGPLLPAPMERPDWMTGKEKGKFIKRIVALYEWYGEDVEDVNRALKKLFGRSGDDLELGIKGQLTFIKKKDGKPNFMKMIRSTTRSAASKMSGSRVQPALAVEAGAID</sequence>
<feature type="transmembrane region" description="Helical" evidence="1">
    <location>
        <begin position="212"/>
        <end position="233"/>
    </location>
</feature>
<reference evidence="3" key="1">
    <citation type="journal article" date="2023" name="Commun. Biol.">
        <title>Genome analysis of Parmales, the sister group of diatoms, reveals the evolutionary specialization of diatoms from phago-mixotrophs to photoautotrophs.</title>
        <authorList>
            <person name="Ban H."/>
            <person name="Sato S."/>
            <person name="Yoshikawa S."/>
            <person name="Yamada K."/>
            <person name="Nakamura Y."/>
            <person name="Ichinomiya M."/>
            <person name="Sato N."/>
            <person name="Blanc-Mathieu R."/>
            <person name="Endo H."/>
            <person name="Kuwata A."/>
            <person name="Ogata H."/>
        </authorList>
    </citation>
    <scope>NUCLEOTIDE SEQUENCE [LARGE SCALE GENOMIC DNA]</scope>
    <source>
        <strain evidence="3">NIES 3701</strain>
    </source>
</reference>
<feature type="transmembrane region" description="Helical" evidence="1">
    <location>
        <begin position="174"/>
        <end position="192"/>
    </location>
</feature>
<keyword evidence="1" id="KW-0812">Transmembrane</keyword>
<keyword evidence="1" id="KW-1133">Transmembrane helix</keyword>
<feature type="transmembrane region" description="Helical" evidence="1">
    <location>
        <begin position="313"/>
        <end position="331"/>
    </location>
</feature>
<gene>
    <name evidence="2" type="ORF">TrST_g1520</name>
</gene>
<evidence type="ECO:0000256" key="1">
    <source>
        <dbReference type="SAM" id="Phobius"/>
    </source>
</evidence>
<feature type="transmembrane region" description="Helical" evidence="1">
    <location>
        <begin position="502"/>
        <end position="518"/>
    </location>
</feature>
<protein>
    <submittedName>
        <fullName evidence="2">Uncharacterized protein</fullName>
    </submittedName>
</protein>
<keyword evidence="1" id="KW-0472">Membrane</keyword>
<name>A0A9W7EYC5_9STRA</name>
<evidence type="ECO:0000313" key="3">
    <source>
        <dbReference type="Proteomes" id="UP001165085"/>
    </source>
</evidence>
<evidence type="ECO:0000313" key="2">
    <source>
        <dbReference type="EMBL" id="GMH94940.1"/>
    </source>
</evidence>
<keyword evidence="3" id="KW-1185">Reference proteome</keyword>
<proteinExistence type="predicted"/>
<feature type="transmembrane region" description="Helical" evidence="1">
    <location>
        <begin position="463"/>
        <end position="482"/>
    </location>
</feature>